<protein>
    <submittedName>
        <fullName evidence="1">Uncharacterized protein</fullName>
    </submittedName>
</protein>
<dbReference type="Proteomes" id="UP001177021">
    <property type="component" value="Unassembled WGS sequence"/>
</dbReference>
<name>A0ACB0K6Z1_TRIPR</name>
<gene>
    <name evidence="1" type="ORF">MILVUS5_LOCUS20492</name>
</gene>
<reference evidence="1" key="1">
    <citation type="submission" date="2023-10" db="EMBL/GenBank/DDBJ databases">
        <authorList>
            <person name="Rodriguez Cubillos JULIANA M."/>
            <person name="De Vega J."/>
        </authorList>
    </citation>
    <scope>NUCLEOTIDE SEQUENCE</scope>
</reference>
<organism evidence="1 2">
    <name type="scientific">Trifolium pratense</name>
    <name type="common">Red clover</name>
    <dbReference type="NCBI Taxonomy" id="57577"/>
    <lineage>
        <taxon>Eukaryota</taxon>
        <taxon>Viridiplantae</taxon>
        <taxon>Streptophyta</taxon>
        <taxon>Embryophyta</taxon>
        <taxon>Tracheophyta</taxon>
        <taxon>Spermatophyta</taxon>
        <taxon>Magnoliopsida</taxon>
        <taxon>eudicotyledons</taxon>
        <taxon>Gunneridae</taxon>
        <taxon>Pentapetalae</taxon>
        <taxon>rosids</taxon>
        <taxon>fabids</taxon>
        <taxon>Fabales</taxon>
        <taxon>Fabaceae</taxon>
        <taxon>Papilionoideae</taxon>
        <taxon>50 kb inversion clade</taxon>
        <taxon>NPAAA clade</taxon>
        <taxon>Hologalegina</taxon>
        <taxon>IRL clade</taxon>
        <taxon>Trifolieae</taxon>
        <taxon>Trifolium</taxon>
    </lineage>
</organism>
<evidence type="ECO:0000313" key="2">
    <source>
        <dbReference type="Proteomes" id="UP001177021"/>
    </source>
</evidence>
<sequence length="73" mass="8676">MPICNTLRPRRLRQRLKFYHFKKRKGMSQLELEDEVQDDLKRATGEFTKDADDSNKLNRILQVTGLHRSCILC</sequence>
<keyword evidence="2" id="KW-1185">Reference proteome</keyword>
<accession>A0ACB0K6Z1</accession>
<dbReference type="EMBL" id="CASHSV030000206">
    <property type="protein sequence ID" value="CAJ2653100.1"/>
    <property type="molecule type" value="Genomic_DNA"/>
</dbReference>
<comment type="caution">
    <text evidence="1">The sequence shown here is derived from an EMBL/GenBank/DDBJ whole genome shotgun (WGS) entry which is preliminary data.</text>
</comment>
<proteinExistence type="predicted"/>
<evidence type="ECO:0000313" key="1">
    <source>
        <dbReference type="EMBL" id="CAJ2653100.1"/>
    </source>
</evidence>